<comment type="caution">
    <text evidence="2">The sequence shown here is derived from an EMBL/GenBank/DDBJ whole genome shotgun (WGS) entry which is preliminary data.</text>
</comment>
<name>A0ABR7K2K0_9FIRM</name>
<accession>A0ABR7K2K0</accession>
<dbReference type="PANTHER" id="PTHR37478">
    <property type="match status" value="1"/>
</dbReference>
<evidence type="ECO:0000313" key="2">
    <source>
        <dbReference type="EMBL" id="MBC6003331.1"/>
    </source>
</evidence>
<comment type="similarity">
    <text evidence="1">Belongs to the UPF0251 family.</text>
</comment>
<keyword evidence="3" id="KW-1185">Reference proteome</keyword>
<proteinExistence type="inferred from homology"/>
<reference evidence="2 3" key="1">
    <citation type="submission" date="2020-08" db="EMBL/GenBank/DDBJ databases">
        <authorList>
            <person name="Liu C."/>
            <person name="Sun Q."/>
        </authorList>
    </citation>
    <scope>NUCLEOTIDE SEQUENCE [LARGE SCALE GENOMIC DNA]</scope>
    <source>
        <strain evidence="2 3">NSJ-45</strain>
    </source>
</reference>
<evidence type="ECO:0000256" key="1">
    <source>
        <dbReference type="ARBA" id="ARBA00009350"/>
    </source>
</evidence>
<dbReference type="RefSeq" id="WP_187005598.1">
    <property type="nucleotide sequence ID" value="NZ_JACRWD010000001.1"/>
</dbReference>
<organism evidence="2 3">
    <name type="scientific">Paeniclostridium hominis</name>
    <dbReference type="NCBI Taxonomy" id="2764329"/>
    <lineage>
        <taxon>Bacteria</taxon>
        <taxon>Bacillati</taxon>
        <taxon>Bacillota</taxon>
        <taxon>Clostridia</taxon>
        <taxon>Peptostreptococcales</taxon>
        <taxon>Peptostreptococcaceae</taxon>
        <taxon>Paeniclostridium</taxon>
    </lineage>
</organism>
<dbReference type="PANTHER" id="PTHR37478:SF2">
    <property type="entry name" value="UPF0251 PROTEIN TK0562"/>
    <property type="match status" value="1"/>
</dbReference>
<dbReference type="Proteomes" id="UP000611796">
    <property type="component" value="Unassembled WGS sequence"/>
</dbReference>
<protein>
    <submittedName>
        <fullName evidence="2">DUF134 domain-containing protein</fullName>
    </submittedName>
</protein>
<dbReference type="InterPro" id="IPR002852">
    <property type="entry name" value="UPF0251"/>
</dbReference>
<sequence length="125" mass="14369">MNENTKQIELKLKKEEIEAIKLVDIEKIKIKTCAKKMKMSAEEFNETLNSARTKIAKSIGKDNVIKIILEEEQIDNNLYFTFRCATCGTIYKVTGYEERIACPLCTSNKVMSAEEAGFDKKSYWL</sequence>
<dbReference type="EMBL" id="JACRWD010000001">
    <property type="protein sequence ID" value="MBC6003331.1"/>
    <property type="molecule type" value="Genomic_DNA"/>
</dbReference>
<gene>
    <name evidence="2" type="ORF">H8891_05925</name>
</gene>
<evidence type="ECO:0000313" key="3">
    <source>
        <dbReference type="Proteomes" id="UP000611796"/>
    </source>
</evidence>
<dbReference type="Pfam" id="PF02001">
    <property type="entry name" value="DUF134"/>
    <property type="match status" value="1"/>
</dbReference>